<dbReference type="Pfam" id="PF02836">
    <property type="entry name" value="Glyco_hydro_2_C"/>
    <property type="match status" value="1"/>
</dbReference>
<dbReference type="SMART" id="SM01038">
    <property type="entry name" value="Bgal_small_N"/>
    <property type="match status" value="1"/>
</dbReference>
<reference evidence="11 12" key="1">
    <citation type="submission" date="2020-05" db="EMBL/GenBank/DDBJ databases">
        <title>Distinct polysaccharide utilization as determinants for interspecies competition between intestinal Prevotella spp.</title>
        <authorList>
            <person name="Galvez E.J.C."/>
            <person name="Iljazovic A."/>
            <person name="Strowig T."/>
        </authorList>
    </citation>
    <scope>NUCLEOTIDE SEQUENCE [LARGE SCALE GENOMIC DNA]</scope>
    <source>
        <strain evidence="11 12">PCHR</strain>
    </source>
</reference>
<evidence type="ECO:0000256" key="4">
    <source>
        <dbReference type="ARBA" id="ARBA00011245"/>
    </source>
</evidence>
<evidence type="ECO:0000313" key="11">
    <source>
        <dbReference type="EMBL" id="NPE24380.1"/>
    </source>
</evidence>
<dbReference type="EC" id="3.2.1.23" evidence="5"/>
<gene>
    <name evidence="11" type="ORF">HPS54_02395</name>
</gene>
<dbReference type="InterPro" id="IPR004199">
    <property type="entry name" value="B-gal_small/dom_5"/>
</dbReference>
<keyword evidence="7" id="KW-0106">Calcium</keyword>
<dbReference type="InterPro" id="IPR032312">
    <property type="entry name" value="LacZ_4"/>
</dbReference>
<dbReference type="InterPro" id="IPR006103">
    <property type="entry name" value="Glyco_hydro_2_cat"/>
</dbReference>
<comment type="caution">
    <text evidence="11">The sequence shown here is derived from an EMBL/GenBank/DDBJ whole genome shotgun (WGS) entry which is preliminary data.</text>
</comment>
<organism evidence="11 12">
    <name type="scientific">Xylanibacter caecicola</name>
    <dbReference type="NCBI Taxonomy" id="2736294"/>
    <lineage>
        <taxon>Bacteria</taxon>
        <taxon>Pseudomonadati</taxon>
        <taxon>Bacteroidota</taxon>
        <taxon>Bacteroidia</taxon>
        <taxon>Bacteroidales</taxon>
        <taxon>Prevotellaceae</taxon>
        <taxon>Xylanibacter</taxon>
    </lineage>
</organism>
<dbReference type="EMBL" id="JABKKJ010000002">
    <property type="protein sequence ID" value="NPE24380.1"/>
    <property type="molecule type" value="Genomic_DNA"/>
</dbReference>
<evidence type="ECO:0000259" key="10">
    <source>
        <dbReference type="SMART" id="SM01038"/>
    </source>
</evidence>
<dbReference type="RefSeq" id="WP_172343875.1">
    <property type="nucleotide sequence ID" value="NZ_CASYYZ010000012.1"/>
</dbReference>
<keyword evidence="8" id="KW-0326">Glycosidase</keyword>
<dbReference type="Gene3D" id="3.20.20.80">
    <property type="entry name" value="Glycosidases"/>
    <property type="match status" value="1"/>
</dbReference>
<dbReference type="SUPFAM" id="SSF49785">
    <property type="entry name" value="Galactose-binding domain-like"/>
    <property type="match status" value="1"/>
</dbReference>
<accession>A0ABX2B352</accession>
<keyword evidence="6" id="KW-0378">Hydrolase</keyword>
<feature type="domain" description="Beta galactosidase small chain/" evidence="10">
    <location>
        <begin position="748"/>
        <end position="1029"/>
    </location>
</feature>
<dbReference type="SUPFAM" id="SSF51445">
    <property type="entry name" value="(Trans)glycosidases"/>
    <property type="match status" value="1"/>
</dbReference>
<dbReference type="PANTHER" id="PTHR46323:SF2">
    <property type="entry name" value="BETA-GALACTOSIDASE"/>
    <property type="match status" value="1"/>
</dbReference>
<dbReference type="SUPFAM" id="SSF74650">
    <property type="entry name" value="Galactose mutarotase-like"/>
    <property type="match status" value="1"/>
</dbReference>
<evidence type="ECO:0000256" key="3">
    <source>
        <dbReference type="ARBA" id="ARBA00007401"/>
    </source>
</evidence>
<evidence type="ECO:0000256" key="5">
    <source>
        <dbReference type="ARBA" id="ARBA00012756"/>
    </source>
</evidence>
<evidence type="ECO:0000256" key="7">
    <source>
        <dbReference type="ARBA" id="ARBA00022837"/>
    </source>
</evidence>
<dbReference type="PROSITE" id="PS00608">
    <property type="entry name" value="GLYCOSYL_HYDROL_F2_2"/>
    <property type="match status" value="1"/>
</dbReference>
<dbReference type="SUPFAM" id="SSF49303">
    <property type="entry name" value="beta-Galactosidase/glucuronidase domain"/>
    <property type="match status" value="2"/>
</dbReference>
<dbReference type="InterPro" id="IPR013783">
    <property type="entry name" value="Ig-like_fold"/>
</dbReference>
<name>A0ABX2B352_9BACT</name>
<evidence type="ECO:0000256" key="9">
    <source>
        <dbReference type="ARBA" id="ARBA00032230"/>
    </source>
</evidence>
<dbReference type="InterPro" id="IPR014718">
    <property type="entry name" value="GH-type_carb-bd"/>
</dbReference>
<evidence type="ECO:0000256" key="8">
    <source>
        <dbReference type="ARBA" id="ARBA00023295"/>
    </source>
</evidence>
<evidence type="ECO:0000313" key="12">
    <source>
        <dbReference type="Proteomes" id="UP000820977"/>
    </source>
</evidence>
<dbReference type="Gene3D" id="2.70.98.10">
    <property type="match status" value="1"/>
</dbReference>
<evidence type="ECO:0000256" key="6">
    <source>
        <dbReference type="ARBA" id="ARBA00022801"/>
    </source>
</evidence>
<evidence type="ECO:0000256" key="1">
    <source>
        <dbReference type="ARBA" id="ARBA00001412"/>
    </source>
</evidence>
<dbReference type="Pfam" id="PF00703">
    <property type="entry name" value="Glyco_hydro_2"/>
    <property type="match status" value="1"/>
</dbReference>
<dbReference type="InterPro" id="IPR036156">
    <property type="entry name" value="Beta-gal/glucu_dom_sf"/>
</dbReference>
<evidence type="ECO:0000256" key="2">
    <source>
        <dbReference type="ARBA" id="ARBA00001913"/>
    </source>
</evidence>
<dbReference type="Pfam" id="PF02929">
    <property type="entry name" value="Bgal_small_N"/>
    <property type="match status" value="1"/>
</dbReference>
<dbReference type="InterPro" id="IPR011013">
    <property type="entry name" value="Gal_mutarotase_sf_dom"/>
</dbReference>
<protein>
    <recommendedName>
        <fullName evidence="5">beta-galactosidase</fullName>
        <ecNumber evidence="5">3.2.1.23</ecNumber>
    </recommendedName>
    <alternativeName>
        <fullName evidence="9">Lactase</fullName>
    </alternativeName>
</protein>
<comment type="subunit">
    <text evidence="4">Monomer.</text>
</comment>
<comment type="cofactor">
    <cofactor evidence="2">
        <name>Ca(2+)</name>
        <dbReference type="ChEBI" id="CHEBI:29108"/>
    </cofactor>
</comment>
<dbReference type="Gene3D" id="2.60.120.260">
    <property type="entry name" value="Galactose-binding domain-like"/>
    <property type="match status" value="1"/>
</dbReference>
<dbReference type="InterPro" id="IPR023232">
    <property type="entry name" value="Glyco_hydro_2_AS"/>
</dbReference>
<dbReference type="InterPro" id="IPR006102">
    <property type="entry name" value="Ig-like_GH2"/>
</dbReference>
<dbReference type="Gene3D" id="2.60.40.10">
    <property type="entry name" value="Immunoglobulins"/>
    <property type="match status" value="2"/>
</dbReference>
<dbReference type="Pfam" id="PF16353">
    <property type="entry name" value="LacZ_4"/>
    <property type="match status" value="1"/>
</dbReference>
<dbReference type="InterPro" id="IPR017853">
    <property type="entry name" value="GH"/>
</dbReference>
<dbReference type="PRINTS" id="PR00132">
    <property type="entry name" value="GLHYDRLASE2"/>
</dbReference>
<dbReference type="PANTHER" id="PTHR46323">
    <property type="entry name" value="BETA-GALACTOSIDASE"/>
    <property type="match status" value="1"/>
</dbReference>
<comment type="catalytic activity">
    <reaction evidence="1">
        <text>Hydrolysis of terminal non-reducing beta-D-galactose residues in beta-D-galactosides.</text>
        <dbReference type="EC" id="3.2.1.23"/>
    </reaction>
</comment>
<dbReference type="InterPro" id="IPR008979">
    <property type="entry name" value="Galactose-bd-like_sf"/>
</dbReference>
<dbReference type="InterPro" id="IPR006104">
    <property type="entry name" value="Glyco_hydro_2_N"/>
</dbReference>
<keyword evidence="12" id="KW-1185">Reference proteome</keyword>
<dbReference type="Pfam" id="PF02837">
    <property type="entry name" value="Glyco_hydro_2_N"/>
    <property type="match status" value="1"/>
</dbReference>
<dbReference type="InterPro" id="IPR006101">
    <property type="entry name" value="Glyco_hydro_2"/>
</dbReference>
<dbReference type="Proteomes" id="UP000820977">
    <property type="component" value="Unassembled WGS sequence"/>
</dbReference>
<sequence>MKRIYLLLSISILCLGTKAENTHDWENQHVLQINREPARASFTPYFLTPGDMSMSLDGMWKFNWTKTPEEQPSDFYLTDFNDSKWTSFPVPGDWEVNGYGTPIYCSSGYTFKIDPPYVMKEPKKTYTTYIERNPTGCYRRTFTVPDKWNGKEVYIHLGSVSSAFYIWINGVRVGYSQDSMSPAEFRITPYLKSGINHIALQVFKYSDGSYLEDQDTWRIAGIHRSISIYATPKIRIRDFGVRTILDDDYRDATLIIDPQLSVIYGQRGEGYFVEARLFDENGNSVCDSVMRHDASEILNLDHKGKIMNARNPQRGYAMWGWLKTTVKNPKKWTAETPNLYTLRLSLVDNNGKTIENIETKIGFRKLEMKDGRFLVNGKQVRFRGTNRQEMDENTGRVITTEQMIKDIKLLKQCNVNAVRTGHYPNDPRWYELCDQYGLYIMDEANLEEHGLRGTLASDPSWTAAFMDRVQRVVIRDRNHPCVMFWSLGNESGYGINFAAAATWAKEYDPTRFIHYEGAQGAGADDPAVVDVISRFYPRTMEDYHNPGVKDDNMERPENARWERLLAIANNAPGTRPVLTSEYAHAMGNAMGNFREYWDEIYSNPRMLGGFIWTWADEGIAVHRKDGKTMIAYGGDFGDKPNLKAFCLNGVIMSDRNLTPKYYEVKAVYAPLRMNIDGKSLKITMLDEHASIDNYSFMWSLAVNGKIKKRGEVKDFTLPAFSYPKDADVRLDIKAVLKNETPWAKAGHEVASAQFAINDAMITAFKAKTLKHGKNADMEKAKQWLDIVSPHFFRAPTDNDKGFGNWLAKEWTTNRLDSPSVTVLKPLETKKNNDGTVTVTKTERYGYTEGSITVAYDYTMDADGAVDLSVTYTPEGTLPTLPCLGNTFTMSKELRNISWYGRGPLDTYPDRKEASSIALWNSTIDNQYVHYPRPQYNGNHEDVAYVSLTDNKGKGWVITTEGTPFSFTALPYSTQQLCNTSHDCDLKEENHIYLSIDAAVLGLGNSSCGPGVLKKYTIPVKPHTLKLRFTPIK</sequence>
<dbReference type="InterPro" id="IPR050347">
    <property type="entry name" value="Bact_Beta-galactosidase"/>
</dbReference>
<comment type="similarity">
    <text evidence="3">Belongs to the glycosyl hydrolase 2 family.</text>
</comment>
<proteinExistence type="inferred from homology"/>